<evidence type="ECO:0000256" key="6">
    <source>
        <dbReference type="SAM" id="Phobius"/>
    </source>
</evidence>
<gene>
    <name evidence="7" type="ORF">MCHLO_11142</name>
</gene>
<feature type="transmembrane region" description="Helical" evidence="6">
    <location>
        <begin position="39"/>
        <end position="60"/>
    </location>
</feature>
<feature type="transmembrane region" description="Helical" evidence="6">
    <location>
        <begin position="210"/>
        <end position="233"/>
    </location>
</feature>
<evidence type="ECO:0000256" key="3">
    <source>
        <dbReference type="ARBA" id="ARBA00022989"/>
    </source>
</evidence>
<evidence type="ECO:0000256" key="4">
    <source>
        <dbReference type="ARBA" id="ARBA00023136"/>
    </source>
</evidence>
<dbReference type="Gene3D" id="1.20.1280.290">
    <property type="match status" value="2"/>
</dbReference>
<keyword evidence="3 6" id="KW-1133">Transmembrane helix</keyword>
<evidence type="ECO:0000256" key="1">
    <source>
        <dbReference type="ARBA" id="ARBA00004141"/>
    </source>
</evidence>
<feature type="region of interest" description="Disordered" evidence="5">
    <location>
        <begin position="286"/>
        <end position="317"/>
    </location>
</feature>
<evidence type="ECO:0000256" key="2">
    <source>
        <dbReference type="ARBA" id="ARBA00022692"/>
    </source>
</evidence>
<feature type="transmembrane region" description="Helical" evidence="6">
    <location>
        <begin position="183"/>
        <end position="204"/>
    </location>
</feature>
<dbReference type="Pfam" id="PF04193">
    <property type="entry name" value="PQ-loop"/>
    <property type="match status" value="2"/>
</dbReference>
<reference evidence="7" key="1">
    <citation type="submission" date="2014-09" db="EMBL/GenBank/DDBJ databases">
        <title>Genome sequence of the luminous mushroom Mycena chlorophos for searching fungal bioluminescence genes.</title>
        <authorList>
            <person name="Tanaka Y."/>
            <person name="Kasuga D."/>
            <person name="Oba Y."/>
            <person name="Hase S."/>
            <person name="Sato K."/>
            <person name="Oba Y."/>
            <person name="Sakakibara Y."/>
        </authorList>
    </citation>
    <scope>NUCLEOTIDE SEQUENCE</scope>
</reference>
<feature type="transmembrane region" description="Helical" evidence="6">
    <location>
        <begin position="114"/>
        <end position="138"/>
    </location>
</feature>
<accession>A0ABQ0LT74</accession>
<evidence type="ECO:0000256" key="5">
    <source>
        <dbReference type="SAM" id="MobiDB-lite"/>
    </source>
</evidence>
<dbReference type="InterPro" id="IPR051415">
    <property type="entry name" value="LAAT-1"/>
</dbReference>
<evidence type="ECO:0000313" key="8">
    <source>
        <dbReference type="Proteomes" id="UP000815677"/>
    </source>
</evidence>
<dbReference type="PANTHER" id="PTHR16201">
    <property type="entry name" value="SEVEN TRANSMEMBRANE PROTEIN 1-RELATED"/>
    <property type="match status" value="1"/>
</dbReference>
<name>A0ABQ0LT74_MYCCL</name>
<sequence length="477" mass="52179">MPANAVAENVLGTIGTIFWSIQLIPQIWKSYKSKSTEGLSHWLVLIWGGSIVFFGPYTIIQDLNIPLILQPQLFGAFSLISWGQCQYYAHPNYLTADAELDSSTRARRSARRRAILLTLLAMLLVGAFQLALVFGIWPAYRRGEEPANRAVQFLGIVSPVIIALGLIPQYLEIYRLKEVRGISIAFMVVDALGGAFSDLSLAFRAGSFDILASITYTLVVVLDGAIILSALILNPRAEKRRRRAAADSDAEVEPATGNVMEQLRVDLHQPTVPLGLATDPVVDGHARATSVPSSTNLSTPILGGSASDDASPSESTIETELVAEQKPETLANILGHRGRDKIAANSDDRRVCRLKSPPFVVPESRLRGSATTIPHCGHGDWEPRARTLNACLKPRLSQPLEDRWTWETRPTAGILGCSMRWTWQFLPARQHVVEHGSFKEKGRRTTTPGWSLLDDEAGGLLCTSNPAPHVLCHSTAS</sequence>
<keyword evidence="4 6" id="KW-0472">Membrane</keyword>
<dbReference type="EMBL" id="DF848599">
    <property type="protein sequence ID" value="GAT54274.1"/>
    <property type="molecule type" value="Genomic_DNA"/>
</dbReference>
<keyword evidence="2 6" id="KW-0812">Transmembrane</keyword>
<feature type="transmembrane region" description="Helical" evidence="6">
    <location>
        <begin position="150"/>
        <end position="171"/>
    </location>
</feature>
<dbReference type="SMART" id="SM00679">
    <property type="entry name" value="CTNS"/>
    <property type="match status" value="2"/>
</dbReference>
<dbReference type="InterPro" id="IPR006603">
    <property type="entry name" value="PQ-loop_rpt"/>
</dbReference>
<feature type="compositionally biased region" description="Polar residues" evidence="5">
    <location>
        <begin position="290"/>
        <end position="299"/>
    </location>
</feature>
<keyword evidence="8" id="KW-1185">Reference proteome</keyword>
<organism evidence="7 8">
    <name type="scientific">Mycena chlorophos</name>
    <name type="common">Agaric fungus</name>
    <name type="synonym">Agaricus chlorophos</name>
    <dbReference type="NCBI Taxonomy" id="658473"/>
    <lineage>
        <taxon>Eukaryota</taxon>
        <taxon>Fungi</taxon>
        <taxon>Dikarya</taxon>
        <taxon>Basidiomycota</taxon>
        <taxon>Agaricomycotina</taxon>
        <taxon>Agaricomycetes</taxon>
        <taxon>Agaricomycetidae</taxon>
        <taxon>Agaricales</taxon>
        <taxon>Marasmiineae</taxon>
        <taxon>Mycenaceae</taxon>
        <taxon>Mycena</taxon>
    </lineage>
</organism>
<evidence type="ECO:0008006" key="9">
    <source>
        <dbReference type="Google" id="ProtNLM"/>
    </source>
</evidence>
<comment type="subcellular location">
    <subcellularLocation>
        <location evidence="1">Membrane</location>
        <topology evidence="1">Multi-pass membrane protein</topology>
    </subcellularLocation>
</comment>
<feature type="compositionally biased region" description="Polar residues" evidence="5">
    <location>
        <begin position="308"/>
        <end position="317"/>
    </location>
</feature>
<protein>
    <recommendedName>
        <fullName evidence="9">PQ-loop-domain-containing protein</fullName>
    </recommendedName>
</protein>
<dbReference type="Proteomes" id="UP000815677">
    <property type="component" value="Unassembled WGS sequence"/>
</dbReference>
<dbReference type="PANTHER" id="PTHR16201:SF37">
    <property type="entry name" value="PQ-LOOP REPEAT-CONTAINING PROTEIN"/>
    <property type="match status" value="1"/>
</dbReference>
<evidence type="ECO:0000313" key="7">
    <source>
        <dbReference type="EMBL" id="GAT54274.1"/>
    </source>
</evidence>
<proteinExistence type="predicted"/>